<proteinExistence type="inferred from homology"/>
<sequence>MLHKEAIPAWPFAIMKSHPWLWKLRKSCIVPPVGVLSKIFFEYLSRSQVFNREALLELVGNRADGEGLVTVSNHYSCLDEPVLNGMLNWRHLLSPDVMRWSPAAHDICFTRPFHCWFFTSGKCVPIVRGEGVYQRAMNFLVERLRRGDWVHLFPEGRVNTEHEHLRLKWGVGRLVAEPERTPTVLPYWHLGMDAALPNRPPYLPRPGQTITVLVGRPLTLAAEVARLRRRGASSREARRTVTERVQDELERLRSRAEQLHAARLAS</sequence>
<evidence type="ECO:0000256" key="2">
    <source>
        <dbReference type="ARBA" id="ARBA00010524"/>
    </source>
</evidence>
<comment type="similarity">
    <text evidence="2 13">Belongs to the taffazin family.</text>
</comment>
<evidence type="ECO:0000259" key="14">
    <source>
        <dbReference type="SMART" id="SM00563"/>
    </source>
</evidence>
<keyword evidence="9" id="KW-0012">Acyltransferase</keyword>
<dbReference type="PRINTS" id="PR00979">
    <property type="entry name" value="TAFAZZIN"/>
</dbReference>
<evidence type="ECO:0000256" key="4">
    <source>
        <dbReference type="ARBA" id="ARBA00022787"/>
    </source>
</evidence>
<keyword evidence="4" id="KW-1000">Mitochondrion outer membrane</keyword>
<evidence type="ECO:0000256" key="9">
    <source>
        <dbReference type="ARBA" id="ARBA00023315"/>
    </source>
</evidence>
<name>A0A6A4X1U5_AMPAM</name>
<evidence type="ECO:0000256" key="3">
    <source>
        <dbReference type="ARBA" id="ARBA00022679"/>
    </source>
</evidence>
<dbReference type="InterPro" id="IPR000872">
    <property type="entry name" value="Tafazzin"/>
</dbReference>
<dbReference type="Proteomes" id="UP000440578">
    <property type="component" value="Unassembled WGS sequence"/>
</dbReference>
<comment type="catalytic activity">
    <reaction evidence="12">
        <text>1,2-di-(9Z-octadecenoyl)-sn-glycero-3-phosphocholine + 1-hexadecanoyl-sn-glycero-3-phosphocholine = 1-hexadecanoyl-2-(9Z-octadecenoyl)-sn-glycero-3-phosphocholine + 1-(9Z-octadecenoyl)-sn-glycero-3-phosphocholine</text>
        <dbReference type="Rhea" id="RHEA:43816"/>
        <dbReference type="ChEBI" id="CHEBI:28610"/>
        <dbReference type="ChEBI" id="CHEBI:72998"/>
        <dbReference type="ChEBI" id="CHEBI:73001"/>
        <dbReference type="ChEBI" id="CHEBI:74669"/>
    </reaction>
    <physiologicalReaction direction="left-to-right" evidence="12">
        <dbReference type="Rhea" id="RHEA:43817"/>
    </physiologicalReaction>
    <physiologicalReaction direction="right-to-left" evidence="12">
        <dbReference type="Rhea" id="RHEA:43818"/>
    </physiologicalReaction>
</comment>
<dbReference type="GO" id="GO:0047184">
    <property type="term" value="F:1-acylglycerophosphocholine O-acyltransferase activity"/>
    <property type="evidence" value="ECO:0007669"/>
    <property type="project" value="TreeGrafter"/>
</dbReference>
<evidence type="ECO:0000256" key="11">
    <source>
        <dbReference type="ARBA" id="ARBA00047906"/>
    </source>
</evidence>
<dbReference type="GO" id="GO:0007007">
    <property type="term" value="P:inner mitochondrial membrane organization"/>
    <property type="evidence" value="ECO:0007669"/>
    <property type="project" value="TreeGrafter"/>
</dbReference>
<dbReference type="AlphaFoldDB" id="A0A6A4X1U5"/>
<dbReference type="GO" id="GO:0005743">
    <property type="term" value="C:mitochondrial inner membrane"/>
    <property type="evidence" value="ECO:0007669"/>
    <property type="project" value="UniProtKB-SubCell"/>
</dbReference>
<reference evidence="15 16" key="1">
    <citation type="submission" date="2019-07" db="EMBL/GenBank/DDBJ databases">
        <title>Draft genome assembly of a fouling barnacle, Amphibalanus amphitrite (Darwin, 1854): The first reference genome for Thecostraca.</title>
        <authorList>
            <person name="Kim W."/>
        </authorList>
    </citation>
    <scope>NUCLEOTIDE SEQUENCE [LARGE SCALE GENOMIC DNA]</scope>
    <source>
        <strain evidence="15">SNU_AA5</strain>
        <tissue evidence="15">Soma without cirri and trophi</tissue>
    </source>
</reference>
<keyword evidence="3" id="KW-0808">Transferase</keyword>
<evidence type="ECO:0000313" key="15">
    <source>
        <dbReference type="EMBL" id="KAF0308332.1"/>
    </source>
</evidence>
<dbReference type="GO" id="GO:0035965">
    <property type="term" value="P:cardiolipin acyl-chain remodeling"/>
    <property type="evidence" value="ECO:0007669"/>
    <property type="project" value="TreeGrafter"/>
</dbReference>
<evidence type="ECO:0000256" key="8">
    <source>
        <dbReference type="ARBA" id="ARBA00023136"/>
    </source>
</evidence>
<dbReference type="GO" id="GO:0005741">
    <property type="term" value="C:mitochondrial outer membrane"/>
    <property type="evidence" value="ECO:0007669"/>
    <property type="project" value="UniProtKB-SubCell"/>
</dbReference>
<protein>
    <recommendedName>
        <fullName evidence="13">Tafazzin family protein</fullName>
    </recommendedName>
</protein>
<comment type="catalytic activity">
    <reaction evidence="11">
        <text>1'-[1,2-diacyl-sn-glycero-3-phospho],3'-[1-acyl-sn-glycero-3-phospho]-glycerol + a 1,2-diacyl-sn-glycero-3-phosphocholine = a cardiolipin + a 1-acyl-sn-glycero-3-phosphocholine</text>
        <dbReference type="Rhea" id="RHEA:33731"/>
        <dbReference type="ChEBI" id="CHEBI:57643"/>
        <dbReference type="ChEBI" id="CHEBI:58168"/>
        <dbReference type="ChEBI" id="CHEBI:62237"/>
        <dbReference type="ChEBI" id="CHEBI:64743"/>
    </reaction>
    <physiologicalReaction direction="left-to-right" evidence="11">
        <dbReference type="Rhea" id="RHEA:33732"/>
    </physiologicalReaction>
    <physiologicalReaction direction="right-to-left" evidence="11">
        <dbReference type="Rhea" id="RHEA:33733"/>
    </physiologicalReaction>
</comment>
<keyword evidence="16" id="KW-1185">Reference proteome</keyword>
<evidence type="ECO:0000256" key="12">
    <source>
        <dbReference type="ARBA" id="ARBA00049543"/>
    </source>
</evidence>
<comment type="subcellular location">
    <subcellularLocation>
        <location evidence="1">Mitochondrion inner membrane</location>
        <topology evidence="1">Peripheral membrane protein</topology>
        <orientation evidence="1">Intermembrane side</orientation>
    </subcellularLocation>
    <subcellularLocation>
        <location evidence="10">Mitochondrion outer membrane</location>
        <topology evidence="10">Peripheral membrane protein</topology>
        <orientation evidence="10">Intermembrane side</orientation>
    </subcellularLocation>
</comment>
<dbReference type="PANTHER" id="PTHR12497:SF0">
    <property type="entry name" value="TAFAZZIN"/>
    <property type="match status" value="1"/>
</dbReference>
<feature type="domain" description="Phospholipid/glycerol acyltransferase" evidence="14">
    <location>
        <begin position="68"/>
        <end position="192"/>
    </location>
</feature>
<evidence type="ECO:0000313" key="16">
    <source>
        <dbReference type="Proteomes" id="UP000440578"/>
    </source>
</evidence>
<evidence type="ECO:0000256" key="13">
    <source>
        <dbReference type="RuleBase" id="RU365062"/>
    </source>
</evidence>
<dbReference type="PANTHER" id="PTHR12497">
    <property type="entry name" value="TAZ PROTEIN TAFAZZIN"/>
    <property type="match status" value="1"/>
</dbReference>
<dbReference type="EMBL" id="VIIS01000495">
    <property type="protein sequence ID" value="KAF0308332.1"/>
    <property type="molecule type" value="Genomic_DNA"/>
</dbReference>
<keyword evidence="6" id="KW-0443">Lipid metabolism</keyword>
<evidence type="ECO:0000256" key="1">
    <source>
        <dbReference type="ARBA" id="ARBA00004137"/>
    </source>
</evidence>
<accession>A0A6A4X1U5</accession>
<comment type="caution">
    <text evidence="15">The sequence shown here is derived from an EMBL/GenBank/DDBJ whole genome shotgun (WGS) entry which is preliminary data.</text>
</comment>
<evidence type="ECO:0000256" key="6">
    <source>
        <dbReference type="ARBA" id="ARBA00023098"/>
    </source>
</evidence>
<keyword evidence="7" id="KW-0496">Mitochondrion</keyword>
<dbReference type="InterPro" id="IPR002123">
    <property type="entry name" value="Plipid/glycerol_acylTrfase"/>
</dbReference>
<organism evidence="15 16">
    <name type="scientific">Amphibalanus amphitrite</name>
    <name type="common">Striped barnacle</name>
    <name type="synonym">Balanus amphitrite</name>
    <dbReference type="NCBI Taxonomy" id="1232801"/>
    <lineage>
        <taxon>Eukaryota</taxon>
        <taxon>Metazoa</taxon>
        <taxon>Ecdysozoa</taxon>
        <taxon>Arthropoda</taxon>
        <taxon>Crustacea</taxon>
        <taxon>Multicrustacea</taxon>
        <taxon>Cirripedia</taxon>
        <taxon>Thoracica</taxon>
        <taxon>Thoracicalcarea</taxon>
        <taxon>Balanomorpha</taxon>
        <taxon>Balanoidea</taxon>
        <taxon>Balanidae</taxon>
        <taxon>Amphibalaninae</taxon>
        <taxon>Amphibalanus</taxon>
    </lineage>
</organism>
<dbReference type="SMART" id="SM00563">
    <property type="entry name" value="PlsC"/>
    <property type="match status" value="1"/>
</dbReference>
<keyword evidence="5" id="KW-0999">Mitochondrion inner membrane</keyword>
<dbReference type="OrthoDB" id="193467at2759"/>
<keyword evidence="8" id="KW-0472">Membrane</keyword>
<evidence type="ECO:0000256" key="7">
    <source>
        <dbReference type="ARBA" id="ARBA00023128"/>
    </source>
</evidence>
<dbReference type="CDD" id="cd07989">
    <property type="entry name" value="LPLAT_AGPAT-like"/>
    <property type="match status" value="1"/>
</dbReference>
<dbReference type="Pfam" id="PF01553">
    <property type="entry name" value="Acyltransferase"/>
    <property type="match status" value="1"/>
</dbReference>
<evidence type="ECO:0000256" key="10">
    <source>
        <dbReference type="ARBA" id="ARBA00024323"/>
    </source>
</evidence>
<gene>
    <name evidence="15" type="primary">TAZ</name>
    <name evidence="15" type="ORF">FJT64_020448</name>
</gene>
<dbReference type="SUPFAM" id="SSF69593">
    <property type="entry name" value="Glycerol-3-phosphate (1)-acyltransferase"/>
    <property type="match status" value="1"/>
</dbReference>
<evidence type="ECO:0000256" key="5">
    <source>
        <dbReference type="ARBA" id="ARBA00022792"/>
    </source>
</evidence>